<feature type="signal peptide" evidence="1">
    <location>
        <begin position="1"/>
        <end position="21"/>
    </location>
</feature>
<organism evidence="2 3">
    <name type="scientific">Candidatus Desulfobia pelagia</name>
    <dbReference type="NCBI Taxonomy" id="2841692"/>
    <lineage>
        <taxon>Bacteria</taxon>
        <taxon>Pseudomonadati</taxon>
        <taxon>Thermodesulfobacteriota</taxon>
        <taxon>Desulfobulbia</taxon>
        <taxon>Desulfobulbales</taxon>
        <taxon>Desulfobulbaceae</taxon>
        <taxon>Candidatus Desulfobia</taxon>
    </lineage>
</organism>
<evidence type="ECO:0000313" key="2">
    <source>
        <dbReference type="EMBL" id="MBC8318697.1"/>
    </source>
</evidence>
<dbReference type="AlphaFoldDB" id="A0A8J6TGC8"/>
<accession>A0A8J6TGC8</accession>
<proteinExistence type="predicted"/>
<feature type="chain" id="PRO_5035223903" evidence="1">
    <location>
        <begin position="22"/>
        <end position="450"/>
    </location>
</feature>
<comment type="caution">
    <text evidence="2">The sequence shown here is derived from an EMBL/GenBank/DDBJ whole genome shotgun (WGS) entry which is preliminary data.</text>
</comment>
<evidence type="ECO:0000313" key="3">
    <source>
        <dbReference type="Proteomes" id="UP000614424"/>
    </source>
</evidence>
<protein>
    <submittedName>
        <fullName evidence="2">Uncharacterized protein</fullName>
    </submittedName>
</protein>
<dbReference type="EMBL" id="JACNJZ010000179">
    <property type="protein sequence ID" value="MBC8318697.1"/>
    <property type="molecule type" value="Genomic_DNA"/>
</dbReference>
<sequence>MKRIRFLLILFLIFVYNSGHAGFLSSTNNASVALNTTHRTSDGKDHSDVVTNNAKVSNVSTALSVGTVDTTNVSITSDGGADDVTLPAATNAAAGVATAAQITAVEANTAKTSLEDNSVTLARMAPGTAGNLITFDASGDPAAVATGTAIQVLTSNGAGAAPTFQSPDHGNLGGLSDDDHPQYVKDSEFTQDSGILVGTGAGTFAEETGATLRTSIGVDVAGTDNSTDVTLAASATTGGLSLSTQEIGFRAATNAQTGYATAAQITAVEANTAKVGVTDGDKGSITVSATGATWTLDDDAVTTAKILTDAVTMDSVDADGDFTTLTGNWYTTGELNGKLDVNVDTTATYAIPTQSHYGGVAVNGDADVIEMDLAAAVVGMSIMIVDGFGGAITLDPNGTDTIVLDGTTAAAGEAIISSGAKGDFASLVCVVANEWIVIGHDANGWTEATP</sequence>
<gene>
    <name evidence="2" type="ORF">H8E41_12400</name>
</gene>
<keyword evidence="1" id="KW-0732">Signal</keyword>
<dbReference type="Proteomes" id="UP000614424">
    <property type="component" value="Unassembled WGS sequence"/>
</dbReference>
<evidence type="ECO:0000256" key="1">
    <source>
        <dbReference type="SAM" id="SignalP"/>
    </source>
</evidence>
<reference evidence="2 3" key="1">
    <citation type="submission" date="2020-08" db="EMBL/GenBank/DDBJ databases">
        <title>Bridging the membrane lipid divide: bacteria of the FCB group superphylum have the potential to synthesize archaeal ether lipids.</title>
        <authorList>
            <person name="Villanueva L."/>
            <person name="Von Meijenfeldt F.A.B."/>
            <person name="Westbye A.B."/>
            <person name="Yadav S."/>
            <person name="Hopmans E.C."/>
            <person name="Dutilh B.E."/>
            <person name="Sinninghe Damste J.S."/>
        </authorList>
    </citation>
    <scope>NUCLEOTIDE SEQUENCE [LARGE SCALE GENOMIC DNA]</scope>
    <source>
        <strain evidence="2">NIOZ-UU47</strain>
    </source>
</reference>
<name>A0A8J6TGC8_9BACT</name>